<evidence type="ECO:0000313" key="4">
    <source>
        <dbReference type="Proteomes" id="UP000321181"/>
    </source>
</evidence>
<dbReference type="Gene3D" id="3.90.1520.10">
    <property type="entry name" value="H-NOX domain"/>
    <property type="match status" value="1"/>
</dbReference>
<dbReference type="CDD" id="cd01948">
    <property type="entry name" value="EAL"/>
    <property type="match status" value="1"/>
</dbReference>
<dbReference type="InterPro" id="IPR000160">
    <property type="entry name" value="GGDEF_dom"/>
</dbReference>
<dbReference type="AlphaFoldDB" id="A0A512DCB7"/>
<dbReference type="SMART" id="SM00052">
    <property type="entry name" value="EAL"/>
    <property type="match status" value="1"/>
</dbReference>
<dbReference type="InterPro" id="IPR001633">
    <property type="entry name" value="EAL_dom"/>
</dbReference>
<comment type="caution">
    <text evidence="3">The sequence shown here is derived from an EMBL/GenBank/DDBJ whole genome shotgun (WGS) entry which is preliminary data.</text>
</comment>
<dbReference type="InterPro" id="IPR038158">
    <property type="entry name" value="H-NOX_domain_sf"/>
</dbReference>
<accession>A0A512DCB7</accession>
<name>A0A512DCB7_9CELL</name>
<dbReference type="FunFam" id="3.30.70.270:FF:000001">
    <property type="entry name" value="Diguanylate cyclase domain protein"/>
    <property type="match status" value="1"/>
</dbReference>
<dbReference type="InterPro" id="IPR029016">
    <property type="entry name" value="GAF-like_dom_sf"/>
</dbReference>
<gene>
    <name evidence="3" type="ORF">CAE01nite_17920</name>
</gene>
<dbReference type="PROSITE" id="PS50887">
    <property type="entry name" value="GGDEF"/>
    <property type="match status" value="1"/>
</dbReference>
<dbReference type="SMART" id="SM00065">
    <property type="entry name" value="GAF"/>
    <property type="match status" value="1"/>
</dbReference>
<dbReference type="InterPro" id="IPR052155">
    <property type="entry name" value="Biofilm_reg_signaling"/>
</dbReference>
<proteinExistence type="predicted"/>
<dbReference type="SUPFAM" id="SSF141868">
    <property type="entry name" value="EAL domain-like"/>
    <property type="match status" value="1"/>
</dbReference>
<dbReference type="SMART" id="SM00267">
    <property type="entry name" value="GGDEF"/>
    <property type="match status" value="1"/>
</dbReference>
<evidence type="ECO:0008006" key="5">
    <source>
        <dbReference type="Google" id="ProtNLM"/>
    </source>
</evidence>
<dbReference type="Gene3D" id="3.30.70.270">
    <property type="match status" value="1"/>
</dbReference>
<dbReference type="SUPFAM" id="SSF55781">
    <property type="entry name" value="GAF domain-like"/>
    <property type="match status" value="1"/>
</dbReference>
<dbReference type="Gene3D" id="3.30.450.40">
    <property type="match status" value="1"/>
</dbReference>
<reference evidence="3 4" key="1">
    <citation type="submission" date="2019-07" db="EMBL/GenBank/DDBJ databases">
        <title>Whole genome shotgun sequence of Cellulomonas aerilata NBRC 106308.</title>
        <authorList>
            <person name="Hosoyama A."/>
            <person name="Uohara A."/>
            <person name="Ohji S."/>
            <person name="Ichikawa N."/>
        </authorList>
    </citation>
    <scope>NUCLEOTIDE SEQUENCE [LARGE SCALE GENOMIC DNA]</scope>
    <source>
        <strain evidence="3 4">NBRC 106308</strain>
    </source>
</reference>
<dbReference type="InterPro" id="IPR035919">
    <property type="entry name" value="EAL_sf"/>
</dbReference>
<evidence type="ECO:0000259" key="1">
    <source>
        <dbReference type="PROSITE" id="PS50883"/>
    </source>
</evidence>
<organism evidence="3 4">
    <name type="scientific">Cellulomonas aerilata</name>
    <dbReference type="NCBI Taxonomy" id="515326"/>
    <lineage>
        <taxon>Bacteria</taxon>
        <taxon>Bacillati</taxon>
        <taxon>Actinomycetota</taxon>
        <taxon>Actinomycetes</taxon>
        <taxon>Micrococcales</taxon>
        <taxon>Cellulomonadaceae</taxon>
        <taxon>Cellulomonas</taxon>
    </lineage>
</organism>
<feature type="domain" description="GGDEF" evidence="2">
    <location>
        <begin position="550"/>
        <end position="683"/>
    </location>
</feature>
<evidence type="ECO:0000259" key="2">
    <source>
        <dbReference type="PROSITE" id="PS50887"/>
    </source>
</evidence>
<dbReference type="InterPro" id="IPR003018">
    <property type="entry name" value="GAF"/>
</dbReference>
<dbReference type="SUPFAM" id="SSF55073">
    <property type="entry name" value="Nucleotide cyclase"/>
    <property type="match status" value="1"/>
</dbReference>
<dbReference type="PANTHER" id="PTHR44757:SF2">
    <property type="entry name" value="BIOFILM ARCHITECTURE MAINTENANCE PROTEIN MBAA"/>
    <property type="match status" value="1"/>
</dbReference>
<dbReference type="InterPro" id="IPR029787">
    <property type="entry name" value="Nucleotide_cyclase"/>
</dbReference>
<dbReference type="NCBIfam" id="TIGR00254">
    <property type="entry name" value="GGDEF"/>
    <property type="match status" value="1"/>
</dbReference>
<dbReference type="PROSITE" id="PS50883">
    <property type="entry name" value="EAL"/>
    <property type="match status" value="1"/>
</dbReference>
<keyword evidence="4" id="KW-1185">Reference proteome</keyword>
<feature type="domain" description="EAL" evidence="1">
    <location>
        <begin position="702"/>
        <end position="965"/>
    </location>
</feature>
<dbReference type="PANTHER" id="PTHR44757">
    <property type="entry name" value="DIGUANYLATE CYCLASE DGCP"/>
    <property type="match status" value="1"/>
</dbReference>
<sequence length="974" mass="103250">MSDLSSGSETSGVTTGLVVRYVREHGGESAVTELLRRAAVPHPLAELQDESRWVSYDTRIRLFEAAAQVLGDPDCTFAMGAAALRTGLNHSLVLVLRALGSPAQVYRQLPRAVPKFSATSTMEVLELAPGRATVRFRLHEGYRHSRLDCRYAQGLIQIVPEIFGLPPATLVHDRCQSDGAEACVYRVRWTARTRLPWLRSRRSTELELAALRGQLHALQSAATELVESDDLSLTLRRITHRAAAAVLAPSYLLAVADPQGGGPLVHSEGLPQHEVAPLADRLLAGEDLGEGAVVVDVASSRRWHGRLAAMYLPGQRGLDDERSLLSAYAGHAAAALDLLLALEDSRRGQSRSDALLTLAHELQAATDETTIADVVVSALPGIVGCSASAVLLWDAAAGALLPVASAGLTPDQWAVMHAGPIRADDTPELVEMLARQEPRIIPADEATPALRDLLLALDLAGCVVVPLVAGGDLLGVATASWRDGPMPVDLREGIARLQGVGEYAATALQNARLLAKVQHQAHHDTLTGLPNRLLFTRTLDQTLLALEPGRSAAVLFCDLDKFKRVNDDFGHAAGDELLRQVSARIAGAIRGHDVAARLSGDEFAVLLPDVGDPLAADSLGRRVVACFQSPFRIDGRELRVTTSVGVALQTGPGGRADRLLRQADTAMYTAKVRGRNQVAVAPAGAVVPAPGATAPAPAPVAQASLEAELVRALREDELRLAFQPIWSVRPELGRQEIAASARAVGVEALVRWQHPRLGLLGPAAFLPLAEEAGLVVELDLWAIRTACARAAAHGAGGRGLHVAVNLASSTLADPRLQPAVRSALAEHGLRPEQLYLEVVESRALLDVPALAGRLTALRRLGVRIALDDFGTGYSTLTWVQRLPVDQVKVDRSFTAGLPHDAAALAVTRSVLALARDLGVEIVAEGVETADQLAALVGAGCTLVQGYLLGRPAFELPELGGRPSPAADPQATARG</sequence>
<dbReference type="GO" id="GO:0020037">
    <property type="term" value="F:heme binding"/>
    <property type="evidence" value="ECO:0007669"/>
    <property type="project" value="InterPro"/>
</dbReference>
<dbReference type="Pfam" id="PF00563">
    <property type="entry name" value="EAL"/>
    <property type="match status" value="1"/>
</dbReference>
<evidence type="ECO:0000313" key="3">
    <source>
        <dbReference type="EMBL" id="GEO34067.1"/>
    </source>
</evidence>
<dbReference type="Proteomes" id="UP000321181">
    <property type="component" value="Unassembled WGS sequence"/>
</dbReference>
<dbReference type="Pfam" id="PF00990">
    <property type="entry name" value="GGDEF"/>
    <property type="match status" value="1"/>
</dbReference>
<dbReference type="EMBL" id="BJYY01000013">
    <property type="protein sequence ID" value="GEO34067.1"/>
    <property type="molecule type" value="Genomic_DNA"/>
</dbReference>
<protein>
    <recommendedName>
        <fullName evidence="5">Bifunctional diguanylate cyclase/phosphodiesterase</fullName>
    </recommendedName>
</protein>
<dbReference type="Pfam" id="PF01590">
    <property type="entry name" value="GAF"/>
    <property type="match status" value="1"/>
</dbReference>
<dbReference type="RefSeq" id="WP_186816484.1">
    <property type="nucleotide sequence ID" value="NZ_BAAARM010000003.1"/>
</dbReference>
<dbReference type="Gene3D" id="3.20.20.450">
    <property type="entry name" value="EAL domain"/>
    <property type="match status" value="1"/>
</dbReference>
<dbReference type="InterPro" id="IPR043128">
    <property type="entry name" value="Rev_trsase/Diguanyl_cyclase"/>
</dbReference>
<dbReference type="CDD" id="cd01949">
    <property type="entry name" value="GGDEF"/>
    <property type="match status" value="1"/>
</dbReference>